<dbReference type="AlphaFoldDB" id="A0AA36H5V5"/>
<organism evidence="2 3">
    <name type="scientific">Cylicocyclus nassatus</name>
    <name type="common">Nematode worm</name>
    <dbReference type="NCBI Taxonomy" id="53992"/>
    <lineage>
        <taxon>Eukaryota</taxon>
        <taxon>Metazoa</taxon>
        <taxon>Ecdysozoa</taxon>
        <taxon>Nematoda</taxon>
        <taxon>Chromadorea</taxon>
        <taxon>Rhabditida</taxon>
        <taxon>Rhabditina</taxon>
        <taxon>Rhabditomorpha</taxon>
        <taxon>Strongyloidea</taxon>
        <taxon>Strongylidae</taxon>
        <taxon>Cylicocyclus</taxon>
    </lineage>
</organism>
<sequence>MSCCDKAKSIIHPILDQMWKDCDEGNHDKIKEYYHPDAFLIEVGKKGFYGRDAIKEEKLRFCEKIGKADKHNMKLSNEHYQMSDDYIFYCGESELKTEKAGTIKGKFHQIWRKTNGKWVLLREAWETNDI</sequence>
<dbReference type="Pfam" id="PF14534">
    <property type="entry name" value="DUF4440"/>
    <property type="match status" value="1"/>
</dbReference>
<dbReference type="Gene3D" id="3.10.450.50">
    <property type="match status" value="1"/>
</dbReference>
<dbReference type="PANTHER" id="PTHR31664:SF4">
    <property type="entry name" value="DUF4440 DOMAIN-CONTAINING PROTEIN"/>
    <property type="match status" value="1"/>
</dbReference>
<dbReference type="SUPFAM" id="SSF54427">
    <property type="entry name" value="NTF2-like"/>
    <property type="match status" value="1"/>
</dbReference>
<dbReference type="InterPro" id="IPR032710">
    <property type="entry name" value="NTF2-like_dom_sf"/>
</dbReference>
<comment type="caution">
    <text evidence="2">The sequence shown here is derived from an EMBL/GenBank/DDBJ whole genome shotgun (WGS) entry which is preliminary data.</text>
</comment>
<evidence type="ECO:0000259" key="1">
    <source>
        <dbReference type="Pfam" id="PF14534"/>
    </source>
</evidence>
<dbReference type="Proteomes" id="UP001176961">
    <property type="component" value="Unassembled WGS sequence"/>
</dbReference>
<dbReference type="EMBL" id="CATQJL010000305">
    <property type="protein sequence ID" value="CAJ0604502.1"/>
    <property type="molecule type" value="Genomic_DNA"/>
</dbReference>
<reference evidence="2" key="1">
    <citation type="submission" date="2023-07" db="EMBL/GenBank/DDBJ databases">
        <authorList>
            <consortium name="CYATHOMIX"/>
        </authorList>
    </citation>
    <scope>NUCLEOTIDE SEQUENCE</scope>
    <source>
        <strain evidence="2">N/A</strain>
    </source>
</reference>
<proteinExistence type="predicted"/>
<dbReference type="InterPro" id="IPR027843">
    <property type="entry name" value="DUF4440"/>
</dbReference>
<dbReference type="PANTHER" id="PTHR31664">
    <property type="entry name" value="PROTEIN CBG16427"/>
    <property type="match status" value="1"/>
</dbReference>
<evidence type="ECO:0000313" key="2">
    <source>
        <dbReference type="EMBL" id="CAJ0604502.1"/>
    </source>
</evidence>
<evidence type="ECO:0000313" key="3">
    <source>
        <dbReference type="Proteomes" id="UP001176961"/>
    </source>
</evidence>
<feature type="domain" description="DUF4440" evidence="1">
    <location>
        <begin position="13"/>
        <end position="120"/>
    </location>
</feature>
<keyword evidence="3" id="KW-1185">Reference proteome</keyword>
<accession>A0AA36H5V5</accession>
<protein>
    <recommendedName>
        <fullName evidence="1">DUF4440 domain-containing protein</fullName>
    </recommendedName>
</protein>
<name>A0AA36H5V5_CYLNA</name>
<gene>
    <name evidence="2" type="ORF">CYNAS_LOCUS16485</name>
</gene>